<protein>
    <recommendedName>
        <fullName evidence="4">Filament integrity protein</fullName>
    </recommendedName>
</protein>
<dbReference type="eggNOG" id="ENOG503312T">
    <property type="taxonomic scope" value="Bacteria"/>
</dbReference>
<evidence type="ECO:0000256" key="1">
    <source>
        <dbReference type="SAM" id="Phobius"/>
    </source>
</evidence>
<sequence length="194" mass="22315">MVDNLTIVLPLQLILFQILFLLVAIALEARVLHLRLNLTRKTSVQYATSLNLWSVVLGWLTFLVLETLLPQLLRIQIVNFIFFDHPLGSQLNTPNPQLISIGIMIFFFSFIIKIIGFELIKQWIHDQPEQFEMSSDISNKRPGLFNKPKRKITNPKPNPAFALLLANAYSYSAILLILVLRFMDLNILKLNALF</sequence>
<proteinExistence type="predicted"/>
<feature type="transmembrane region" description="Helical" evidence="1">
    <location>
        <begin position="160"/>
        <end position="183"/>
    </location>
</feature>
<evidence type="ECO:0008006" key="4">
    <source>
        <dbReference type="Google" id="ProtNLM"/>
    </source>
</evidence>
<dbReference type="HOGENOM" id="CLU_120854_0_0_3"/>
<feature type="transmembrane region" description="Helical" evidence="1">
    <location>
        <begin position="50"/>
        <end position="69"/>
    </location>
</feature>
<keyword evidence="1" id="KW-1133">Transmembrane helix</keyword>
<dbReference type="NCBIfam" id="NF045624">
    <property type="entry name" value="filament_FraC"/>
    <property type="match status" value="1"/>
</dbReference>
<gene>
    <name evidence="2" type="ORF">MC7420_7037</name>
</gene>
<dbReference type="OrthoDB" id="454780at2"/>
<dbReference type="AlphaFoldDB" id="B4VI36"/>
<dbReference type="RefSeq" id="WP_006097844.1">
    <property type="nucleotide sequence ID" value="NZ_DS989841.1"/>
</dbReference>
<keyword evidence="3" id="KW-1185">Reference proteome</keyword>
<name>B4VI36_9CYAN</name>
<evidence type="ECO:0000313" key="3">
    <source>
        <dbReference type="Proteomes" id="UP000003835"/>
    </source>
</evidence>
<dbReference type="STRING" id="118168.MC7420_7037"/>
<dbReference type="EMBL" id="DS989841">
    <property type="protein sequence ID" value="EDX78384.1"/>
    <property type="molecule type" value="Genomic_DNA"/>
</dbReference>
<feature type="transmembrane region" description="Helical" evidence="1">
    <location>
        <begin position="6"/>
        <end position="29"/>
    </location>
</feature>
<dbReference type="Pfam" id="PF24301">
    <property type="entry name" value="FraC"/>
    <property type="match status" value="1"/>
</dbReference>
<dbReference type="Proteomes" id="UP000003835">
    <property type="component" value="Unassembled WGS sequence"/>
</dbReference>
<feature type="transmembrane region" description="Helical" evidence="1">
    <location>
        <begin position="98"/>
        <end position="120"/>
    </location>
</feature>
<reference evidence="2 3" key="1">
    <citation type="submission" date="2008-07" db="EMBL/GenBank/DDBJ databases">
        <authorList>
            <person name="Tandeau de Marsac N."/>
            <person name="Ferriera S."/>
            <person name="Johnson J."/>
            <person name="Kravitz S."/>
            <person name="Beeson K."/>
            <person name="Sutton G."/>
            <person name="Rogers Y.-H."/>
            <person name="Friedman R."/>
            <person name="Frazier M."/>
            <person name="Venter J.C."/>
        </authorList>
    </citation>
    <scope>NUCLEOTIDE SEQUENCE [LARGE SCALE GENOMIC DNA]</scope>
    <source>
        <strain evidence="2 3">PCC 7420</strain>
    </source>
</reference>
<evidence type="ECO:0000313" key="2">
    <source>
        <dbReference type="EMBL" id="EDX78384.1"/>
    </source>
</evidence>
<keyword evidence="1" id="KW-0812">Transmembrane</keyword>
<dbReference type="InterPro" id="IPR054663">
    <property type="entry name" value="FraC"/>
</dbReference>
<organism evidence="2 3">
    <name type="scientific">Coleofasciculus chthonoplastes PCC 7420</name>
    <dbReference type="NCBI Taxonomy" id="118168"/>
    <lineage>
        <taxon>Bacteria</taxon>
        <taxon>Bacillati</taxon>
        <taxon>Cyanobacteriota</taxon>
        <taxon>Cyanophyceae</taxon>
        <taxon>Coleofasciculales</taxon>
        <taxon>Coleofasciculaceae</taxon>
        <taxon>Coleofasciculus</taxon>
    </lineage>
</organism>
<accession>B4VI36</accession>
<keyword evidence="1" id="KW-0472">Membrane</keyword>